<accession>A0A9W7J2N2</accession>
<evidence type="ECO:0000256" key="2">
    <source>
        <dbReference type="SAM" id="MobiDB-lite"/>
    </source>
</evidence>
<keyword evidence="1" id="KW-0175">Coiled coil</keyword>
<evidence type="ECO:0000313" key="3">
    <source>
        <dbReference type="EMBL" id="GMJ05293.1"/>
    </source>
</evidence>
<evidence type="ECO:0000313" key="4">
    <source>
        <dbReference type="Proteomes" id="UP001165190"/>
    </source>
</evidence>
<gene>
    <name evidence="3" type="ORF">HRI_004198500</name>
</gene>
<keyword evidence="4" id="KW-1185">Reference proteome</keyword>
<protein>
    <submittedName>
        <fullName evidence="3">Uncharacterized protein</fullName>
    </submittedName>
</protein>
<dbReference type="AlphaFoldDB" id="A0A9W7J2N2"/>
<name>A0A9W7J2N2_HIBTR</name>
<dbReference type="Proteomes" id="UP001165190">
    <property type="component" value="Unassembled WGS sequence"/>
</dbReference>
<feature type="region of interest" description="Disordered" evidence="2">
    <location>
        <begin position="1"/>
        <end position="21"/>
    </location>
</feature>
<evidence type="ECO:0000256" key="1">
    <source>
        <dbReference type="SAM" id="Coils"/>
    </source>
</evidence>
<sequence length="388" mass="44575">MESVLSKVSGPFVNNEADQSMEEALTSKGSGCIDQDKGKRCKAKLSKDDRMEKDRKYRQKKRRAFERMTEEIEQLKESITQMQSNQQLSAPILEKLESYFSQSTSQQHDVKGVSVQIEYLQDIRQLSTENRQLKEEIGLLITENRQLKEESGQLSTKNRLIKEESGLLSTENRQSKEEIGLLITENRQLKEESGQLSTKNRLIKEESGQLSTENGLLKEEIGRLSIENRHLKEENSLLKLEIEHLADVIKGLQGKSQILEVPQRQDSRISQPKCQNGRHMENFGNEEAVVGIELERMTPKNSFLKSEFSRLTDEIRRLQEDITWLRPNWHFPDQDLNKLGEHFFQSTSQQHDDDKSGSVQSCGFQLREGIQDVQKTGSSDAATNQNHT</sequence>
<comment type="caution">
    <text evidence="3">The sequence shown here is derived from an EMBL/GenBank/DDBJ whole genome shotgun (WGS) entry which is preliminary data.</text>
</comment>
<feature type="region of interest" description="Disordered" evidence="2">
    <location>
        <begin position="43"/>
        <end position="65"/>
    </location>
</feature>
<organism evidence="3 4">
    <name type="scientific">Hibiscus trionum</name>
    <name type="common">Flower of an hour</name>
    <dbReference type="NCBI Taxonomy" id="183268"/>
    <lineage>
        <taxon>Eukaryota</taxon>
        <taxon>Viridiplantae</taxon>
        <taxon>Streptophyta</taxon>
        <taxon>Embryophyta</taxon>
        <taxon>Tracheophyta</taxon>
        <taxon>Spermatophyta</taxon>
        <taxon>Magnoliopsida</taxon>
        <taxon>eudicotyledons</taxon>
        <taxon>Gunneridae</taxon>
        <taxon>Pentapetalae</taxon>
        <taxon>rosids</taxon>
        <taxon>malvids</taxon>
        <taxon>Malvales</taxon>
        <taxon>Malvaceae</taxon>
        <taxon>Malvoideae</taxon>
        <taxon>Hibiscus</taxon>
    </lineage>
</organism>
<feature type="compositionally biased region" description="Basic and acidic residues" evidence="2">
    <location>
        <begin position="45"/>
        <end position="55"/>
    </location>
</feature>
<feature type="coiled-coil region" evidence="1">
    <location>
        <begin position="116"/>
        <end position="234"/>
    </location>
</feature>
<dbReference type="OrthoDB" id="10255522at2759"/>
<proteinExistence type="predicted"/>
<dbReference type="EMBL" id="BSYR01000044">
    <property type="protein sequence ID" value="GMJ05293.1"/>
    <property type="molecule type" value="Genomic_DNA"/>
</dbReference>
<reference evidence="3" key="1">
    <citation type="submission" date="2023-05" db="EMBL/GenBank/DDBJ databases">
        <title>Genome and transcriptome analyses reveal genes involved in the formation of fine ridges on petal epidermal cells in Hibiscus trionum.</title>
        <authorList>
            <person name="Koshimizu S."/>
            <person name="Masuda S."/>
            <person name="Ishii T."/>
            <person name="Shirasu K."/>
            <person name="Hoshino A."/>
            <person name="Arita M."/>
        </authorList>
    </citation>
    <scope>NUCLEOTIDE SEQUENCE</scope>
    <source>
        <strain evidence="3">Hamamatsu line</strain>
    </source>
</reference>